<keyword evidence="4" id="KW-0694">RNA-binding</keyword>
<dbReference type="PRINTS" id="PR00974">
    <property type="entry name" value="RIBOSOMALS18"/>
</dbReference>
<keyword evidence="2 4" id="KW-0689">Ribosomal protein</keyword>
<dbReference type="EMBL" id="MFJU01000020">
    <property type="protein sequence ID" value="OGG36228.1"/>
    <property type="molecule type" value="Genomic_DNA"/>
</dbReference>
<dbReference type="GO" id="GO:0070181">
    <property type="term" value="F:small ribosomal subunit rRNA binding"/>
    <property type="evidence" value="ECO:0007669"/>
    <property type="project" value="TreeGrafter"/>
</dbReference>
<dbReference type="SUPFAM" id="SSF46911">
    <property type="entry name" value="Ribosomal protein S18"/>
    <property type="match status" value="1"/>
</dbReference>
<proteinExistence type="inferred from homology"/>
<keyword evidence="4" id="KW-0699">rRNA-binding</keyword>
<dbReference type="AlphaFoldDB" id="A0A1F6BH72"/>
<organism evidence="6 7">
    <name type="scientific">Candidatus Gottesmanbacteria bacterium RIFCSPLOWO2_01_FULL_42_22</name>
    <dbReference type="NCBI Taxonomy" id="1798391"/>
    <lineage>
        <taxon>Bacteria</taxon>
        <taxon>Candidatus Gottesmaniibacteriota</taxon>
    </lineage>
</organism>
<evidence type="ECO:0000313" key="6">
    <source>
        <dbReference type="EMBL" id="OGG36228.1"/>
    </source>
</evidence>
<dbReference type="Gene3D" id="4.10.640.10">
    <property type="entry name" value="Ribosomal protein S18"/>
    <property type="match status" value="1"/>
</dbReference>
<sequence length="81" mass="9618">MRRKIIRRARRILRIKDCPFCKNSKEPDYKDTDNLNHFISDRGKILPRNVSGVCQKHQLRLTKSVKQARYIALLPFIVRPS</sequence>
<comment type="caution">
    <text evidence="6">The sequence shown here is derived from an EMBL/GenBank/DDBJ whole genome shotgun (WGS) entry which is preliminary data.</text>
</comment>
<evidence type="ECO:0000313" key="7">
    <source>
        <dbReference type="Proteomes" id="UP000176228"/>
    </source>
</evidence>
<evidence type="ECO:0000256" key="2">
    <source>
        <dbReference type="ARBA" id="ARBA00022980"/>
    </source>
</evidence>
<reference evidence="6 7" key="1">
    <citation type="journal article" date="2016" name="Nat. Commun.">
        <title>Thousands of microbial genomes shed light on interconnected biogeochemical processes in an aquifer system.</title>
        <authorList>
            <person name="Anantharaman K."/>
            <person name="Brown C.T."/>
            <person name="Hug L.A."/>
            <person name="Sharon I."/>
            <person name="Castelle C.J."/>
            <person name="Probst A.J."/>
            <person name="Thomas B.C."/>
            <person name="Singh A."/>
            <person name="Wilkins M.J."/>
            <person name="Karaoz U."/>
            <person name="Brodie E.L."/>
            <person name="Williams K.H."/>
            <person name="Hubbard S.S."/>
            <person name="Banfield J.F."/>
        </authorList>
    </citation>
    <scope>NUCLEOTIDE SEQUENCE [LARGE SCALE GENOMIC DNA]</scope>
</reference>
<dbReference type="NCBIfam" id="TIGR00165">
    <property type="entry name" value="S18"/>
    <property type="match status" value="1"/>
</dbReference>
<dbReference type="PANTHER" id="PTHR13479:SF40">
    <property type="entry name" value="SMALL RIBOSOMAL SUBUNIT PROTEIN BS18M"/>
    <property type="match status" value="1"/>
</dbReference>
<keyword evidence="3 4" id="KW-0687">Ribonucleoprotein</keyword>
<comment type="subunit">
    <text evidence="4">Part of the 30S ribosomal subunit. Forms a tight heterodimer with protein bS6.</text>
</comment>
<comment type="function">
    <text evidence="4">Binds as a heterodimer with protein bS6 to the central domain of the 16S rRNA, where it helps stabilize the platform of the 30S subunit.</text>
</comment>
<dbReference type="GO" id="GO:0003735">
    <property type="term" value="F:structural constituent of ribosome"/>
    <property type="evidence" value="ECO:0007669"/>
    <property type="project" value="InterPro"/>
</dbReference>
<evidence type="ECO:0000256" key="3">
    <source>
        <dbReference type="ARBA" id="ARBA00023274"/>
    </source>
</evidence>
<evidence type="ECO:0000256" key="4">
    <source>
        <dbReference type="HAMAP-Rule" id="MF_00270"/>
    </source>
</evidence>
<evidence type="ECO:0000256" key="1">
    <source>
        <dbReference type="ARBA" id="ARBA00005589"/>
    </source>
</evidence>
<gene>
    <name evidence="4" type="primary">rpsR</name>
    <name evidence="6" type="ORF">A2968_02360</name>
</gene>
<dbReference type="GO" id="GO:0006412">
    <property type="term" value="P:translation"/>
    <property type="evidence" value="ECO:0007669"/>
    <property type="project" value="UniProtKB-UniRule"/>
</dbReference>
<comment type="similarity">
    <text evidence="1 4 5">Belongs to the bacterial ribosomal protein bS18 family.</text>
</comment>
<dbReference type="InterPro" id="IPR036870">
    <property type="entry name" value="Ribosomal_bS18_sf"/>
</dbReference>
<dbReference type="InterPro" id="IPR001648">
    <property type="entry name" value="Ribosomal_bS18"/>
</dbReference>
<dbReference type="HAMAP" id="MF_00270">
    <property type="entry name" value="Ribosomal_bS18"/>
    <property type="match status" value="1"/>
</dbReference>
<dbReference type="PANTHER" id="PTHR13479">
    <property type="entry name" value="30S RIBOSOMAL PROTEIN S18"/>
    <property type="match status" value="1"/>
</dbReference>
<accession>A0A1F6BH72</accession>
<protein>
    <recommendedName>
        <fullName evidence="4">Small ribosomal subunit protein bS18</fullName>
    </recommendedName>
</protein>
<dbReference type="Proteomes" id="UP000176228">
    <property type="component" value="Unassembled WGS sequence"/>
</dbReference>
<dbReference type="GO" id="GO:0022627">
    <property type="term" value="C:cytosolic small ribosomal subunit"/>
    <property type="evidence" value="ECO:0007669"/>
    <property type="project" value="TreeGrafter"/>
</dbReference>
<name>A0A1F6BH72_9BACT</name>
<dbReference type="Pfam" id="PF01084">
    <property type="entry name" value="Ribosomal_S18"/>
    <property type="match status" value="1"/>
</dbReference>
<evidence type="ECO:0000256" key="5">
    <source>
        <dbReference type="RuleBase" id="RU003910"/>
    </source>
</evidence>
<dbReference type="STRING" id="1798391.A2968_02360"/>